<dbReference type="AlphaFoldDB" id="A0A812E4Q3"/>
<feature type="transmembrane region" description="Helical" evidence="1">
    <location>
        <begin position="189"/>
        <end position="217"/>
    </location>
</feature>
<keyword evidence="1" id="KW-0472">Membrane</keyword>
<evidence type="ECO:0000313" key="3">
    <source>
        <dbReference type="Proteomes" id="UP000597762"/>
    </source>
</evidence>
<proteinExistence type="predicted"/>
<evidence type="ECO:0000313" key="2">
    <source>
        <dbReference type="EMBL" id="CAE1316363.1"/>
    </source>
</evidence>
<feature type="transmembrane region" description="Helical" evidence="1">
    <location>
        <begin position="144"/>
        <end position="169"/>
    </location>
</feature>
<gene>
    <name evidence="2" type="ORF">SPHA_67105</name>
</gene>
<keyword evidence="1" id="KW-1133">Transmembrane helix</keyword>
<feature type="transmembrane region" description="Helical" evidence="1">
    <location>
        <begin position="224"/>
        <end position="243"/>
    </location>
</feature>
<dbReference type="Proteomes" id="UP000597762">
    <property type="component" value="Unassembled WGS sequence"/>
</dbReference>
<sequence>MPFHLFSSRFPSLASILVKQKTLSEISHFRFKSDAYHASFAHFTELSLLLAFYSFSNVFYSLFYFVLFSLRIRHFFWNRPKFYFLCFILFYVCIPFVHFLFSFLFLSQFAFIIHFFLSFSLNLPFNFFRSVFFHSYLICVSHSFHLLLSFFSFLLICHFLSLLFLSFFLHQHSLSFSSFLNLRLSFISMLLSFFPCLLIVFEFILLLLSFFLFSFLFFSILQSFCFSLSSYFSLHIHFIFILMHRRLSQNFSYTPA</sequence>
<feature type="transmembrane region" description="Helical" evidence="1">
    <location>
        <begin position="50"/>
        <end position="70"/>
    </location>
</feature>
<evidence type="ECO:0000256" key="1">
    <source>
        <dbReference type="SAM" id="Phobius"/>
    </source>
</evidence>
<keyword evidence="3" id="KW-1185">Reference proteome</keyword>
<reference evidence="2" key="1">
    <citation type="submission" date="2021-01" db="EMBL/GenBank/DDBJ databases">
        <authorList>
            <person name="Li R."/>
            <person name="Bekaert M."/>
        </authorList>
    </citation>
    <scope>NUCLEOTIDE SEQUENCE</scope>
    <source>
        <strain evidence="2">Farmed</strain>
    </source>
</reference>
<keyword evidence="1" id="KW-0812">Transmembrane</keyword>
<accession>A0A812E4Q3</accession>
<feature type="transmembrane region" description="Helical" evidence="1">
    <location>
        <begin position="111"/>
        <end position="132"/>
    </location>
</feature>
<name>A0A812E4Q3_ACAPH</name>
<comment type="caution">
    <text evidence="2">The sequence shown here is derived from an EMBL/GenBank/DDBJ whole genome shotgun (WGS) entry which is preliminary data.</text>
</comment>
<protein>
    <submittedName>
        <fullName evidence="2">Uncharacterized protein</fullName>
    </submittedName>
</protein>
<organism evidence="2 3">
    <name type="scientific">Acanthosepion pharaonis</name>
    <name type="common">Pharaoh cuttlefish</name>
    <name type="synonym">Sepia pharaonis</name>
    <dbReference type="NCBI Taxonomy" id="158019"/>
    <lineage>
        <taxon>Eukaryota</taxon>
        <taxon>Metazoa</taxon>
        <taxon>Spiralia</taxon>
        <taxon>Lophotrochozoa</taxon>
        <taxon>Mollusca</taxon>
        <taxon>Cephalopoda</taxon>
        <taxon>Coleoidea</taxon>
        <taxon>Decapodiformes</taxon>
        <taxon>Sepiida</taxon>
        <taxon>Sepiina</taxon>
        <taxon>Sepiidae</taxon>
        <taxon>Acanthosepion</taxon>
    </lineage>
</organism>
<dbReference type="EMBL" id="CAHIKZ030004854">
    <property type="protein sequence ID" value="CAE1316363.1"/>
    <property type="molecule type" value="Genomic_DNA"/>
</dbReference>
<feature type="transmembrane region" description="Helical" evidence="1">
    <location>
        <begin position="82"/>
        <end position="105"/>
    </location>
</feature>